<evidence type="ECO:0008006" key="11">
    <source>
        <dbReference type="Google" id="ProtNLM"/>
    </source>
</evidence>
<organism evidence="9 10">
    <name type="scientific">Gordonia iterans</name>
    <dbReference type="NCBI Taxonomy" id="1004901"/>
    <lineage>
        <taxon>Bacteria</taxon>
        <taxon>Bacillati</taxon>
        <taxon>Actinomycetota</taxon>
        <taxon>Actinomycetes</taxon>
        <taxon>Mycobacteriales</taxon>
        <taxon>Gordoniaceae</taxon>
        <taxon>Gordonia</taxon>
    </lineage>
</organism>
<evidence type="ECO:0000313" key="10">
    <source>
        <dbReference type="Proteomes" id="UP000239814"/>
    </source>
</evidence>
<dbReference type="Proteomes" id="UP000239814">
    <property type="component" value="Chromosome"/>
</dbReference>
<name>A0A2S0KJR1_9ACTN</name>
<dbReference type="KEGG" id="git:C6V83_01135"/>
<gene>
    <name evidence="9" type="ORF">C6V83_01135</name>
</gene>
<keyword evidence="4 8" id="KW-0812">Transmembrane</keyword>
<comment type="subcellular location">
    <subcellularLocation>
        <location evidence="1">Cell membrane</location>
        <topology evidence="1">Multi-pass membrane protein</topology>
    </subcellularLocation>
</comment>
<keyword evidence="5 8" id="KW-1133">Transmembrane helix</keyword>
<dbReference type="EMBL" id="CP027433">
    <property type="protein sequence ID" value="AVM01925.1"/>
    <property type="molecule type" value="Genomic_DNA"/>
</dbReference>
<evidence type="ECO:0000256" key="3">
    <source>
        <dbReference type="ARBA" id="ARBA00022679"/>
    </source>
</evidence>
<feature type="transmembrane region" description="Helical" evidence="8">
    <location>
        <begin position="291"/>
        <end position="313"/>
    </location>
</feature>
<feature type="transmembrane region" description="Helical" evidence="8">
    <location>
        <begin position="350"/>
        <end position="369"/>
    </location>
</feature>
<dbReference type="OrthoDB" id="3348156at2"/>
<sequence>MQSPRPLAEKRRINTWRILPSRANAQVAAASEVIGGPVGRHAAIGRSRNWTPVRVVLLMGLLALAVSWFGKAGCLQQAPVPSENGEPSSGVRLNWDNQRQYYGLCYSDVIAMYGAQRLTLEDLRHGTMPYRTFWYAPGADGEEGTKRYTDQPVLIGGFLYAVARATQGWQALVDGTPIPRQLDVVTFFNIAALLLALFWLLAVWATMMTDRRRIWIGALMALSPLLLVHGFTAFDVIPVALVALAMLFWARERVILTGVFAGLAAAASVYPLLLIPALAVICARDRRMHDFAATVAAAVIAWLAVNLPVLLAYPQGWSEFYRTWWNRGAEPDSLYRLIITGTGWSPSVSLLNALALVLIAAVIAGTAYLALRSPAPSSPQFFAQLMFLLVAGYLLVGKAWSPQHSLWLVPLAVLAIPHARLLLAWMVVDALVWVPRMGLFLDPSRKWLPDEWFYVAVVVRAVFLVVLCGLVVRDLLRARTTPPQPSAAAPPVPAYA</sequence>
<feature type="transmembrane region" description="Helical" evidence="8">
    <location>
        <begin position="452"/>
        <end position="472"/>
    </location>
</feature>
<protein>
    <recommendedName>
        <fullName evidence="11">DUF2029 domain-containing protein</fullName>
    </recommendedName>
</protein>
<feature type="transmembrane region" description="Helical" evidence="8">
    <location>
        <begin position="184"/>
        <end position="205"/>
    </location>
</feature>
<evidence type="ECO:0000256" key="8">
    <source>
        <dbReference type="SAM" id="Phobius"/>
    </source>
</evidence>
<dbReference type="GO" id="GO:0016758">
    <property type="term" value="F:hexosyltransferase activity"/>
    <property type="evidence" value="ECO:0007669"/>
    <property type="project" value="InterPro"/>
</dbReference>
<dbReference type="PIRSF" id="PIRSF010361">
    <property type="entry name" value="UCP010361"/>
    <property type="match status" value="1"/>
</dbReference>
<dbReference type="InterPro" id="IPR016570">
    <property type="entry name" value="UCP010361"/>
</dbReference>
<comment type="similarity">
    <text evidence="7">Belongs to the glycosyltransferase 87 family.</text>
</comment>
<evidence type="ECO:0000313" key="9">
    <source>
        <dbReference type="EMBL" id="AVM01925.1"/>
    </source>
</evidence>
<keyword evidence="3" id="KW-0808">Transferase</keyword>
<evidence type="ECO:0000256" key="4">
    <source>
        <dbReference type="ARBA" id="ARBA00022692"/>
    </source>
</evidence>
<dbReference type="AlphaFoldDB" id="A0A2S0KJR1"/>
<accession>A0A2S0KJR1</accession>
<keyword evidence="2" id="KW-1003">Cell membrane</keyword>
<feature type="transmembrane region" description="Helical" evidence="8">
    <location>
        <begin position="255"/>
        <end position="279"/>
    </location>
</feature>
<reference evidence="9 10" key="1">
    <citation type="submission" date="2018-03" db="EMBL/GenBank/DDBJ databases">
        <title>Characteristics and genome of n-alkane degrading marine bacteria Gordonia iterans isolated from crude oil contaminated in Tae-an, South Korea.</title>
        <authorList>
            <person name="Lee S.-S."/>
            <person name="Kim H."/>
        </authorList>
    </citation>
    <scope>NUCLEOTIDE SEQUENCE [LARGE SCALE GENOMIC DNA]</scope>
    <source>
        <strain evidence="9 10">Co17</strain>
    </source>
</reference>
<evidence type="ECO:0000256" key="7">
    <source>
        <dbReference type="ARBA" id="ARBA00024033"/>
    </source>
</evidence>
<dbReference type="GO" id="GO:0005886">
    <property type="term" value="C:plasma membrane"/>
    <property type="evidence" value="ECO:0007669"/>
    <property type="project" value="UniProtKB-SubCell"/>
</dbReference>
<dbReference type="InterPro" id="IPR018584">
    <property type="entry name" value="GT87"/>
</dbReference>
<feature type="transmembrane region" description="Helical" evidence="8">
    <location>
        <begin position="226"/>
        <end position="249"/>
    </location>
</feature>
<keyword evidence="6 8" id="KW-0472">Membrane</keyword>
<keyword evidence="10" id="KW-1185">Reference proteome</keyword>
<evidence type="ECO:0000256" key="5">
    <source>
        <dbReference type="ARBA" id="ARBA00022989"/>
    </source>
</evidence>
<dbReference type="Pfam" id="PF09594">
    <property type="entry name" value="GT87"/>
    <property type="match status" value="1"/>
</dbReference>
<proteinExistence type="inferred from homology"/>
<feature type="transmembrane region" description="Helical" evidence="8">
    <location>
        <begin position="406"/>
        <end position="432"/>
    </location>
</feature>
<evidence type="ECO:0000256" key="2">
    <source>
        <dbReference type="ARBA" id="ARBA00022475"/>
    </source>
</evidence>
<evidence type="ECO:0000256" key="6">
    <source>
        <dbReference type="ARBA" id="ARBA00023136"/>
    </source>
</evidence>
<feature type="transmembrane region" description="Helical" evidence="8">
    <location>
        <begin position="381"/>
        <end position="400"/>
    </location>
</feature>
<evidence type="ECO:0000256" key="1">
    <source>
        <dbReference type="ARBA" id="ARBA00004651"/>
    </source>
</evidence>